<sequence length="356" mass="42034">MSFLRIRINYNSNENVVYSRLFNEVLKTFVSNDMTSWSLNKGWEYGPHFNLLINKKSHFFSQDLVNTVQSMIESFIKEFPSENYDKDAYVEKQKQLKKIENKELDHKVVFDNNSLSVDEITLSNIYKKFENEAQMESVFNAECQLSSYIIKMRANDEQPLDIALKVMLMTACTFSPHPSPLPEVDEYNGFLSFKANYKFWLHGLNEEDKSYIESKFSEKYSEYIEVINEFLVGKSSRSTDFSKSLNELYLYFTEMAEQGYIHERSPHPLEMLKPKEELSGFHQSLFYNDDGSVYRFPHIFSGYRWLMNIVYKNLPFIGCSAMDRQFLNYALFNFDDNNRSLISQFRESIKIGEFGY</sequence>
<comment type="caution">
    <text evidence="1">The sequence shown here is derived from an EMBL/GenBank/DDBJ whole genome shotgun (WGS) entry which is preliminary data.</text>
</comment>
<protein>
    <submittedName>
        <fullName evidence="1">Uncharacterized protein</fullName>
    </submittedName>
</protein>
<dbReference type="RefSeq" id="WP_039611203.1">
    <property type="nucleotide sequence ID" value="NZ_JWIC01000008.1"/>
</dbReference>
<dbReference type="OrthoDB" id="8769759at2"/>
<organism evidence="1 2">
    <name type="scientific">Pseudoalteromonas luteoviolacea</name>
    <dbReference type="NCBI Taxonomy" id="43657"/>
    <lineage>
        <taxon>Bacteria</taxon>
        <taxon>Pseudomonadati</taxon>
        <taxon>Pseudomonadota</taxon>
        <taxon>Gammaproteobacteria</taxon>
        <taxon>Alteromonadales</taxon>
        <taxon>Pseudoalteromonadaceae</taxon>
        <taxon>Pseudoalteromonas</taxon>
    </lineage>
</organism>
<proteinExistence type="predicted"/>
<dbReference type="EMBL" id="JWIC01000008">
    <property type="protein sequence ID" value="KID55549.1"/>
    <property type="molecule type" value="Genomic_DNA"/>
</dbReference>
<evidence type="ECO:0000313" key="1">
    <source>
        <dbReference type="EMBL" id="KID55549.1"/>
    </source>
</evidence>
<accession>A0A0C1MFH8</accession>
<reference evidence="1 2" key="1">
    <citation type="submission" date="2014-12" db="EMBL/GenBank/DDBJ databases">
        <title>Draft Genome Sequence of Pseudoalteromonas luteoviolacea HI1.</title>
        <authorList>
            <person name="Asahina A.Y."/>
            <person name="Hadfield M.G."/>
        </authorList>
    </citation>
    <scope>NUCLEOTIDE SEQUENCE [LARGE SCALE GENOMIC DNA]</scope>
    <source>
        <strain evidence="1 2">HI1</strain>
    </source>
</reference>
<name>A0A0C1MFH8_9GAMM</name>
<evidence type="ECO:0000313" key="2">
    <source>
        <dbReference type="Proteomes" id="UP000031327"/>
    </source>
</evidence>
<dbReference type="AlphaFoldDB" id="A0A0C1MFH8"/>
<dbReference type="Proteomes" id="UP000031327">
    <property type="component" value="Unassembled WGS sequence"/>
</dbReference>
<gene>
    <name evidence="1" type="ORF">JF50_20295</name>
</gene>